<dbReference type="AlphaFoldDB" id="A0A1G6A3B6"/>
<name>A0A1G6A3B6_EUBOX</name>
<dbReference type="EMBL" id="FMXR01000004">
    <property type="protein sequence ID" value="SDB02951.1"/>
    <property type="molecule type" value="Genomic_DNA"/>
</dbReference>
<organism evidence="2 3">
    <name type="scientific">Eubacterium oxidoreducens</name>
    <dbReference type="NCBI Taxonomy" id="1732"/>
    <lineage>
        <taxon>Bacteria</taxon>
        <taxon>Bacillati</taxon>
        <taxon>Bacillota</taxon>
        <taxon>Clostridia</taxon>
        <taxon>Eubacteriales</taxon>
        <taxon>Eubacteriaceae</taxon>
        <taxon>Eubacterium</taxon>
    </lineage>
</organism>
<dbReference type="RefSeq" id="WP_090171189.1">
    <property type="nucleotide sequence ID" value="NZ_FMXR01000004.1"/>
</dbReference>
<dbReference type="InterPro" id="IPR041698">
    <property type="entry name" value="Methyltransf_25"/>
</dbReference>
<keyword evidence="3" id="KW-1185">Reference proteome</keyword>
<sequence length="91" mass="10352">MFWDNVAGIYDLYQIINRKANDHAASICAEYITNEDNVLECACGTGIMTRIIAPKCKTQTATDFSEKMIHKAQGKLKKYKKVEPKEPCAWH</sequence>
<reference evidence="2 3" key="1">
    <citation type="submission" date="2016-10" db="EMBL/GenBank/DDBJ databases">
        <authorList>
            <person name="de Groot N.N."/>
        </authorList>
    </citation>
    <scope>NUCLEOTIDE SEQUENCE [LARGE SCALE GENOMIC DNA]</scope>
    <source>
        <strain evidence="2 3">DSM 3217</strain>
    </source>
</reference>
<evidence type="ECO:0000259" key="1">
    <source>
        <dbReference type="Pfam" id="PF13649"/>
    </source>
</evidence>
<keyword evidence="2" id="KW-0489">Methyltransferase</keyword>
<feature type="domain" description="Methyltransferase" evidence="1">
    <location>
        <begin position="38"/>
        <end position="80"/>
    </location>
</feature>
<dbReference type="Gene3D" id="3.40.50.150">
    <property type="entry name" value="Vaccinia Virus protein VP39"/>
    <property type="match status" value="1"/>
</dbReference>
<keyword evidence="2" id="KW-0808">Transferase</keyword>
<dbReference type="Pfam" id="PF13649">
    <property type="entry name" value="Methyltransf_25"/>
    <property type="match status" value="1"/>
</dbReference>
<dbReference type="InterPro" id="IPR029063">
    <property type="entry name" value="SAM-dependent_MTases_sf"/>
</dbReference>
<dbReference type="GO" id="GO:0008168">
    <property type="term" value="F:methyltransferase activity"/>
    <property type="evidence" value="ECO:0007669"/>
    <property type="project" value="UniProtKB-KW"/>
</dbReference>
<protein>
    <submittedName>
        <fullName evidence="2">Methyltransferase domain-containing protein</fullName>
    </submittedName>
</protein>
<dbReference type="GO" id="GO:0032259">
    <property type="term" value="P:methylation"/>
    <property type="evidence" value="ECO:0007669"/>
    <property type="project" value="UniProtKB-KW"/>
</dbReference>
<dbReference type="Proteomes" id="UP000199228">
    <property type="component" value="Unassembled WGS sequence"/>
</dbReference>
<evidence type="ECO:0000313" key="3">
    <source>
        <dbReference type="Proteomes" id="UP000199228"/>
    </source>
</evidence>
<proteinExistence type="predicted"/>
<evidence type="ECO:0000313" key="2">
    <source>
        <dbReference type="EMBL" id="SDB02951.1"/>
    </source>
</evidence>
<dbReference type="STRING" id="1732.SAMN02910417_00216"/>
<dbReference type="SUPFAM" id="SSF53335">
    <property type="entry name" value="S-adenosyl-L-methionine-dependent methyltransferases"/>
    <property type="match status" value="1"/>
</dbReference>
<dbReference type="OrthoDB" id="9808140at2"/>
<accession>A0A1G6A3B6</accession>
<gene>
    <name evidence="2" type="ORF">SAMN02910417_00216</name>
</gene>
<dbReference type="CDD" id="cd02440">
    <property type="entry name" value="AdoMet_MTases"/>
    <property type="match status" value="1"/>
</dbReference>